<dbReference type="EMBL" id="JAIQCV010000002">
    <property type="protein sequence ID" value="KAH1121733.1"/>
    <property type="molecule type" value="Genomic_DNA"/>
</dbReference>
<name>A0A9D3WEH8_9ROSI</name>
<dbReference type="Proteomes" id="UP000828251">
    <property type="component" value="Unassembled WGS sequence"/>
</dbReference>
<reference evidence="2 3" key="1">
    <citation type="journal article" date="2021" name="Plant Biotechnol. J.">
        <title>Multi-omics assisted identification of the key and species-specific regulatory components of drought-tolerant mechanisms in Gossypium stocksii.</title>
        <authorList>
            <person name="Yu D."/>
            <person name="Ke L."/>
            <person name="Zhang D."/>
            <person name="Wu Y."/>
            <person name="Sun Y."/>
            <person name="Mei J."/>
            <person name="Sun J."/>
            <person name="Sun Y."/>
        </authorList>
    </citation>
    <scope>NUCLEOTIDE SEQUENCE [LARGE SCALE GENOMIC DNA]</scope>
    <source>
        <strain evidence="3">cv. E1</strain>
        <tissue evidence="2">Leaf</tissue>
    </source>
</reference>
<gene>
    <name evidence="2" type="ORF">J1N35_004893</name>
</gene>
<dbReference type="OrthoDB" id="1096772at2759"/>
<organism evidence="2 3">
    <name type="scientific">Gossypium stocksii</name>
    <dbReference type="NCBI Taxonomy" id="47602"/>
    <lineage>
        <taxon>Eukaryota</taxon>
        <taxon>Viridiplantae</taxon>
        <taxon>Streptophyta</taxon>
        <taxon>Embryophyta</taxon>
        <taxon>Tracheophyta</taxon>
        <taxon>Spermatophyta</taxon>
        <taxon>Magnoliopsida</taxon>
        <taxon>eudicotyledons</taxon>
        <taxon>Gunneridae</taxon>
        <taxon>Pentapetalae</taxon>
        <taxon>rosids</taxon>
        <taxon>malvids</taxon>
        <taxon>Malvales</taxon>
        <taxon>Malvaceae</taxon>
        <taxon>Malvoideae</taxon>
        <taxon>Gossypium</taxon>
    </lineage>
</organism>
<feature type="region of interest" description="Disordered" evidence="1">
    <location>
        <begin position="90"/>
        <end position="115"/>
    </location>
</feature>
<comment type="caution">
    <text evidence="2">The sequence shown here is derived from an EMBL/GenBank/DDBJ whole genome shotgun (WGS) entry which is preliminary data.</text>
</comment>
<dbReference type="AlphaFoldDB" id="A0A9D3WEH8"/>
<feature type="region of interest" description="Disordered" evidence="1">
    <location>
        <begin position="371"/>
        <end position="394"/>
    </location>
</feature>
<evidence type="ECO:0000313" key="3">
    <source>
        <dbReference type="Proteomes" id="UP000828251"/>
    </source>
</evidence>
<proteinExistence type="predicted"/>
<sequence>MDITNGFFLVRFQDLNDYNKVLVQGPWIIFGQYLTGHVKELCLSAVANLVSGDSIVAVKTPSGGEHREGVAEKRVDYGPWMLVERKGRRGLRDSQANGGGASGKGSLGSRFSPLITEDDSGVRDRGIIEGLSEIEGVSHAAEDIGNEEVRVNSKGVVGREIGKENLGLDGEVARKIGVSPSPLAGSILGYGQNMPIILGKGRVEGEPSSKALGKRLMEPGRNIQSGRDLESNFALSDVGPPISTAGASISKKGEAHGSRSIMANGIGSNGHNNGFDIGLNYSEIQNISKSLPNDFSKQLGVDMQSITPEKEGSNLVLNNPIFEGSAVKLDMNLLDPTHHSAVSFKENEGSKSLKGNKKNILVNTNKYFSVSKGRGHDTKAGNNRGGPSLNRSFKEKGGKLKKCRNFSYPFV</sequence>
<keyword evidence="3" id="KW-1185">Reference proteome</keyword>
<evidence type="ECO:0000256" key="1">
    <source>
        <dbReference type="SAM" id="MobiDB-lite"/>
    </source>
</evidence>
<accession>A0A9D3WEH8</accession>
<evidence type="ECO:0000313" key="2">
    <source>
        <dbReference type="EMBL" id="KAH1121733.1"/>
    </source>
</evidence>
<feature type="compositionally biased region" description="Gly residues" evidence="1">
    <location>
        <begin position="97"/>
        <end position="106"/>
    </location>
</feature>
<protein>
    <recommendedName>
        <fullName evidence="4">DUF4283 domain-containing protein</fullName>
    </recommendedName>
</protein>
<evidence type="ECO:0008006" key="4">
    <source>
        <dbReference type="Google" id="ProtNLM"/>
    </source>
</evidence>